<dbReference type="InterPro" id="IPR027461">
    <property type="entry name" value="Carboxypeptidase_A_C_sf"/>
</dbReference>
<keyword evidence="2 9" id="KW-0121">Carboxypeptidase</keyword>
<evidence type="ECO:0000256" key="5">
    <source>
        <dbReference type="ARBA" id="ARBA00022825"/>
    </source>
</evidence>
<dbReference type="InterPro" id="IPR040449">
    <property type="entry name" value="Peptidase_S66_N"/>
</dbReference>
<dbReference type="AlphaFoldDB" id="A0A4R7K963"/>
<evidence type="ECO:0000256" key="4">
    <source>
        <dbReference type="ARBA" id="ARBA00022801"/>
    </source>
</evidence>
<dbReference type="GO" id="GO:0004180">
    <property type="term" value="F:carboxypeptidase activity"/>
    <property type="evidence" value="ECO:0007669"/>
    <property type="project" value="UniProtKB-KW"/>
</dbReference>
<organism evidence="9 10">
    <name type="scientific">Fonticella tunisiensis</name>
    <dbReference type="NCBI Taxonomy" id="1096341"/>
    <lineage>
        <taxon>Bacteria</taxon>
        <taxon>Bacillati</taxon>
        <taxon>Bacillota</taxon>
        <taxon>Clostridia</taxon>
        <taxon>Eubacteriales</taxon>
        <taxon>Clostridiaceae</taxon>
        <taxon>Fonticella</taxon>
    </lineage>
</organism>
<evidence type="ECO:0000313" key="9">
    <source>
        <dbReference type="EMBL" id="TDT50272.1"/>
    </source>
</evidence>
<evidence type="ECO:0000256" key="3">
    <source>
        <dbReference type="ARBA" id="ARBA00022670"/>
    </source>
</evidence>
<protein>
    <submittedName>
        <fullName evidence="9">Muramoyltetrapeptide carboxypeptidase</fullName>
    </submittedName>
</protein>
<dbReference type="SUPFAM" id="SSF52317">
    <property type="entry name" value="Class I glutamine amidotransferase-like"/>
    <property type="match status" value="1"/>
</dbReference>
<sequence>MKKPKALKFGDTIGLVAPSSPTRDPENVDLSVKKLKEMGFKVKVGESCYESYGYLAGRDEVRARDINAMFADKNVDGILCLRGGYGTPRIVDKLDYDVIKENPKVFIGYSDITAIHIALNQKCKLVTFHGPMASSDMIGDFDDFTRESLMKAITLKEPLGKLDNPEGIAIKCLFPGRACGPITGGNLSLIASTIGTKYEIDTRGKLLLIEEIDEEPYRIDRMLTQLRLAGKFDDCRGLIIGDFKNCVPRTSNPSLTLMEIFEDIIPSRKPAIYNFMAGHCKPKITVPLGVEAELDATACTLTLKESAVIKKRCQPPEN</sequence>
<feature type="active site" description="Nucleophile" evidence="6">
    <location>
        <position position="110"/>
    </location>
</feature>
<dbReference type="EMBL" id="SOAZ01000033">
    <property type="protein sequence ID" value="TDT50272.1"/>
    <property type="molecule type" value="Genomic_DNA"/>
</dbReference>
<dbReference type="Gene3D" id="3.40.50.10740">
    <property type="entry name" value="Class I glutamine amidotransferase-like"/>
    <property type="match status" value="1"/>
</dbReference>
<dbReference type="InterPro" id="IPR003507">
    <property type="entry name" value="S66_fam"/>
</dbReference>
<evidence type="ECO:0000256" key="1">
    <source>
        <dbReference type="ARBA" id="ARBA00010233"/>
    </source>
</evidence>
<dbReference type="RefSeq" id="WP_133629300.1">
    <property type="nucleotide sequence ID" value="NZ_SOAZ01000033.1"/>
</dbReference>
<comment type="caution">
    <text evidence="9">The sequence shown here is derived from an EMBL/GenBank/DDBJ whole genome shotgun (WGS) entry which is preliminary data.</text>
</comment>
<proteinExistence type="inferred from homology"/>
<feature type="active site" description="Charge relay system" evidence="6">
    <location>
        <position position="279"/>
    </location>
</feature>
<evidence type="ECO:0000259" key="7">
    <source>
        <dbReference type="Pfam" id="PF02016"/>
    </source>
</evidence>
<dbReference type="GO" id="GO:0006508">
    <property type="term" value="P:proteolysis"/>
    <property type="evidence" value="ECO:0007669"/>
    <property type="project" value="UniProtKB-KW"/>
</dbReference>
<feature type="domain" description="LD-carboxypeptidase N-terminal" evidence="7">
    <location>
        <begin position="13"/>
        <end position="130"/>
    </location>
</feature>
<dbReference type="InterPro" id="IPR027478">
    <property type="entry name" value="LdcA_N"/>
</dbReference>
<evidence type="ECO:0000313" key="10">
    <source>
        <dbReference type="Proteomes" id="UP000295325"/>
    </source>
</evidence>
<keyword evidence="3" id="KW-0645">Protease</keyword>
<name>A0A4R7K963_9CLOT</name>
<dbReference type="InterPro" id="IPR029062">
    <property type="entry name" value="Class_I_gatase-like"/>
</dbReference>
<dbReference type="PANTHER" id="PTHR30237">
    <property type="entry name" value="MURAMOYLTETRAPEPTIDE CARBOXYPEPTIDASE"/>
    <property type="match status" value="1"/>
</dbReference>
<dbReference type="GO" id="GO:0008236">
    <property type="term" value="F:serine-type peptidase activity"/>
    <property type="evidence" value="ECO:0007669"/>
    <property type="project" value="UniProtKB-KW"/>
</dbReference>
<dbReference type="Pfam" id="PF02016">
    <property type="entry name" value="Peptidase_S66"/>
    <property type="match status" value="1"/>
</dbReference>
<keyword evidence="10" id="KW-1185">Reference proteome</keyword>
<keyword evidence="5" id="KW-0720">Serine protease</keyword>
<dbReference type="Pfam" id="PF17676">
    <property type="entry name" value="Peptidase_S66C"/>
    <property type="match status" value="1"/>
</dbReference>
<comment type="similarity">
    <text evidence="1">Belongs to the peptidase S66 family.</text>
</comment>
<dbReference type="Proteomes" id="UP000295325">
    <property type="component" value="Unassembled WGS sequence"/>
</dbReference>
<dbReference type="CDD" id="cd07025">
    <property type="entry name" value="Peptidase_S66"/>
    <property type="match status" value="1"/>
</dbReference>
<dbReference type="Gene3D" id="3.50.30.60">
    <property type="entry name" value="LD-carboxypeptidase A C-terminal domain-like"/>
    <property type="match status" value="1"/>
</dbReference>
<evidence type="ECO:0000259" key="8">
    <source>
        <dbReference type="Pfam" id="PF17676"/>
    </source>
</evidence>
<dbReference type="PANTHER" id="PTHR30237:SF2">
    <property type="entry name" value="MUREIN TETRAPEPTIDE CARBOXYPEPTIDASE"/>
    <property type="match status" value="1"/>
</dbReference>
<feature type="domain" description="LD-carboxypeptidase C-terminal" evidence="8">
    <location>
        <begin position="180"/>
        <end position="294"/>
    </location>
</feature>
<dbReference type="SUPFAM" id="SSF141986">
    <property type="entry name" value="LD-carboxypeptidase A C-terminal domain-like"/>
    <property type="match status" value="1"/>
</dbReference>
<evidence type="ECO:0000256" key="6">
    <source>
        <dbReference type="PIRSR" id="PIRSR028757-1"/>
    </source>
</evidence>
<evidence type="ECO:0000256" key="2">
    <source>
        <dbReference type="ARBA" id="ARBA00022645"/>
    </source>
</evidence>
<feature type="active site" description="Charge relay system" evidence="6">
    <location>
        <position position="210"/>
    </location>
</feature>
<dbReference type="InterPro" id="IPR040921">
    <property type="entry name" value="Peptidase_S66C"/>
</dbReference>
<dbReference type="PIRSF" id="PIRSF028757">
    <property type="entry name" value="LD-carboxypeptidase"/>
    <property type="match status" value="1"/>
</dbReference>
<gene>
    <name evidence="9" type="ORF">EDD71_13318</name>
</gene>
<dbReference type="OrthoDB" id="9807329at2"/>
<reference evidence="9 10" key="1">
    <citation type="submission" date="2019-03" db="EMBL/GenBank/DDBJ databases">
        <title>Genomic Encyclopedia of Type Strains, Phase IV (KMG-IV): sequencing the most valuable type-strain genomes for metagenomic binning, comparative biology and taxonomic classification.</title>
        <authorList>
            <person name="Goeker M."/>
        </authorList>
    </citation>
    <scope>NUCLEOTIDE SEQUENCE [LARGE SCALE GENOMIC DNA]</scope>
    <source>
        <strain evidence="9 10">DSM 24455</strain>
    </source>
</reference>
<accession>A0A4R7K963</accession>
<keyword evidence="4" id="KW-0378">Hydrolase</keyword>